<feature type="region of interest" description="Disordered" evidence="1">
    <location>
        <begin position="38"/>
        <end position="69"/>
    </location>
</feature>
<organism evidence="2 3">
    <name type="scientific">Sparassis crispa</name>
    <dbReference type="NCBI Taxonomy" id="139825"/>
    <lineage>
        <taxon>Eukaryota</taxon>
        <taxon>Fungi</taxon>
        <taxon>Dikarya</taxon>
        <taxon>Basidiomycota</taxon>
        <taxon>Agaricomycotina</taxon>
        <taxon>Agaricomycetes</taxon>
        <taxon>Polyporales</taxon>
        <taxon>Sparassidaceae</taxon>
        <taxon>Sparassis</taxon>
    </lineage>
</organism>
<sequence length="69" mass="8520">MVKFDRWQKNPRQLKAPNLLAQDFQELIAVERRDELRNKETSEEWKQKHGEKKKEEMKDKKEVKMCFSR</sequence>
<dbReference type="EMBL" id="BFAD01000002">
    <property type="protein sequence ID" value="GBE79609.1"/>
    <property type="molecule type" value="Genomic_DNA"/>
</dbReference>
<dbReference type="RefSeq" id="XP_027610522.1">
    <property type="nucleotide sequence ID" value="XM_027754721.1"/>
</dbReference>
<name>A0A401GBS3_9APHY</name>
<keyword evidence="3" id="KW-1185">Reference proteome</keyword>
<dbReference type="GeneID" id="38776526"/>
<accession>A0A401GBS3</accession>
<evidence type="ECO:0000256" key="1">
    <source>
        <dbReference type="SAM" id="MobiDB-lite"/>
    </source>
</evidence>
<comment type="caution">
    <text evidence="2">The sequence shown here is derived from an EMBL/GenBank/DDBJ whole genome shotgun (WGS) entry which is preliminary data.</text>
</comment>
<reference evidence="2 3" key="1">
    <citation type="journal article" date="2018" name="Sci. Rep.">
        <title>Genome sequence of the cauliflower mushroom Sparassis crispa (Hanabiratake) and its association with beneficial usage.</title>
        <authorList>
            <person name="Kiyama R."/>
            <person name="Furutani Y."/>
            <person name="Kawaguchi K."/>
            <person name="Nakanishi T."/>
        </authorList>
    </citation>
    <scope>NUCLEOTIDE SEQUENCE [LARGE SCALE GENOMIC DNA]</scope>
</reference>
<proteinExistence type="predicted"/>
<dbReference type="InParanoid" id="A0A401GBS3"/>
<gene>
    <name evidence="2" type="ORF">SCP_0208090</name>
</gene>
<evidence type="ECO:0000313" key="3">
    <source>
        <dbReference type="Proteomes" id="UP000287166"/>
    </source>
</evidence>
<evidence type="ECO:0000313" key="2">
    <source>
        <dbReference type="EMBL" id="GBE79609.1"/>
    </source>
</evidence>
<dbReference type="AlphaFoldDB" id="A0A401GBS3"/>
<dbReference type="Proteomes" id="UP000287166">
    <property type="component" value="Unassembled WGS sequence"/>
</dbReference>
<protein>
    <submittedName>
        <fullName evidence="2">Uncharacterized protein</fullName>
    </submittedName>
</protein>